<evidence type="ECO:0000256" key="1">
    <source>
        <dbReference type="SAM" id="Phobius"/>
    </source>
</evidence>
<sequence length="189" mass="21768">MTGDLRVEGDTHVRNLRMDEYLEVPELKYNRITATGNEFWVTDGGTVDDVAESDDGIYLVTLKSDEDETAISFQFKDILRGIFYTENGKGNPVGFRTAFLEVTGVIDQTHFYCIPLNNIPSQRFMTLARQGNKSDAHRQGAVYMFSRIPKFSFLIIRCLLRGFIIIFLQYFPNFRFRIQDGPADSRVRQ</sequence>
<feature type="transmembrane region" description="Helical" evidence="1">
    <location>
        <begin position="151"/>
        <end position="171"/>
    </location>
</feature>
<keyword evidence="1" id="KW-0812">Transmembrane</keyword>
<keyword evidence="1" id="KW-1133">Transmembrane helix</keyword>
<organism evidence="2 3">
    <name type="scientific">Rikenella microfusus</name>
    <dbReference type="NCBI Taxonomy" id="28139"/>
    <lineage>
        <taxon>Bacteria</taxon>
        <taxon>Pseudomonadati</taxon>
        <taxon>Bacteroidota</taxon>
        <taxon>Bacteroidia</taxon>
        <taxon>Bacteroidales</taxon>
        <taxon>Rikenellaceae</taxon>
        <taxon>Rikenella</taxon>
    </lineage>
</organism>
<accession>A0A379MR76</accession>
<dbReference type="AlphaFoldDB" id="A0A379MR76"/>
<dbReference type="Proteomes" id="UP000255233">
    <property type="component" value="Unassembled WGS sequence"/>
</dbReference>
<gene>
    <name evidence="2" type="ORF">NCTC11190_01369</name>
</gene>
<proteinExistence type="predicted"/>
<keyword evidence="3" id="KW-1185">Reference proteome</keyword>
<keyword evidence="1" id="KW-0472">Membrane</keyword>
<reference evidence="2 3" key="1">
    <citation type="submission" date="2018-06" db="EMBL/GenBank/DDBJ databases">
        <authorList>
            <consortium name="Pathogen Informatics"/>
            <person name="Doyle S."/>
        </authorList>
    </citation>
    <scope>NUCLEOTIDE SEQUENCE [LARGE SCALE GENOMIC DNA]</scope>
    <source>
        <strain evidence="2 3">NCTC11190</strain>
    </source>
</reference>
<evidence type="ECO:0000313" key="2">
    <source>
        <dbReference type="EMBL" id="SUE34151.1"/>
    </source>
</evidence>
<dbReference type="OrthoDB" id="1031347at2"/>
<name>A0A379MR76_9BACT</name>
<dbReference type="EMBL" id="UGVL01000001">
    <property type="protein sequence ID" value="SUE34151.1"/>
    <property type="molecule type" value="Genomic_DNA"/>
</dbReference>
<evidence type="ECO:0000313" key="3">
    <source>
        <dbReference type="Proteomes" id="UP000255233"/>
    </source>
</evidence>
<dbReference type="RefSeq" id="WP_027291809.1">
    <property type="nucleotide sequence ID" value="NZ_UGVL01000001.1"/>
</dbReference>
<protein>
    <submittedName>
        <fullName evidence="2">Uncharacterized protein</fullName>
    </submittedName>
</protein>